<gene>
    <name evidence="1" type="ORF">AUJ66_08425</name>
</gene>
<dbReference type="InterPro" id="IPR019238">
    <property type="entry name" value="AbiEi_2"/>
</dbReference>
<protein>
    <recommendedName>
        <fullName evidence="3">Restriction endonuclease type IV Mrr domain-containing protein</fullName>
    </recommendedName>
</protein>
<dbReference type="STRING" id="1817893.AUJ66_08425"/>
<evidence type="ECO:0008006" key="3">
    <source>
        <dbReference type="Google" id="ProtNLM"/>
    </source>
</evidence>
<dbReference type="EMBL" id="MNUO01000129">
    <property type="protein sequence ID" value="OIN95742.1"/>
    <property type="molecule type" value="Genomic_DNA"/>
</dbReference>
<proteinExistence type="predicted"/>
<dbReference type="Pfam" id="PF09952">
    <property type="entry name" value="AbiEi_2"/>
    <property type="match status" value="1"/>
</dbReference>
<name>A0A1J4SCA2_9BACT</name>
<reference evidence="1 2" key="1">
    <citation type="journal article" date="2016" name="Environ. Microbiol.">
        <title>Genomic resolution of a cold subsurface aquifer community provides metabolic insights for novel microbes adapted to high CO concentrations.</title>
        <authorList>
            <person name="Probst A.J."/>
            <person name="Castelle C.J."/>
            <person name="Singh A."/>
            <person name="Brown C.T."/>
            <person name="Anantharaman K."/>
            <person name="Sharon I."/>
            <person name="Hug L.A."/>
            <person name="Burstein D."/>
            <person name="Emerson J.B."/>
            <person name="Thomas B.C."/>
            <person name="Banfield J.F."/>
        </authorList>
    </citation>
    <scope>NUCLEOTIDE SEQUENCE [LARGE SCALE GENOMIC DNA]</scope>
    <source>
        <strain evidence="1">CG1_02_38_46</strain>
    </source>
</reference>
<organism evidence="1 2">
    <name type="scientific">Candidatus Desantisbacteria bacterium CG1_02_38_46</name>
    <dbReference type="NCBI Taxonomy" id="1817893"/>
    <lineage>
        <taxon>Bacteria</taxon>
        <taxon>Candidatus Desantisiibacteriota</taxon>
    </lineage>
</organism>
<evidence type="ECO:0000313" key="2">
    <source>
        <dbReference type="Proteomes" id="UP000182278"/>
    </source>
</evidence>
<evidence type="ECO:0000313" key="1">
    <source>
        <dbReference type="EMBL" id="OIN95742.1"/>
    </source>
</evidence>
<accession>A0A1J4SCA2</accession>
<dbReference type="AlphaFoldDB" id="A0A1J4SCA2"/>
<comment type="caution">
    <text evidence="1">The sequence shown here is derived from an EMBL/GenBank/DDBJ whole genome shotgun (WGS) entry which is preliminary data.</text>
</comment>
<dbReference type="Proteomes" id="UP000182278">
    <property type="component" value="Unassembled WGS sequence"/>
</dbReference>
<sequence length="366" mass="41628">MENLIEIQELIENVFRNVPGITIGRIEMDEYPSSVPDLLFSVTWGGRTTMIGVECKALGEPRYVRSAIQQLKEPKTIQSAIQQLKKFIGQAGQDIYVYGVVAAPYISGESSSICKENGIGYIDLAGNCFFNINNLGLYVEKQGFENKKAERRLLRSIFSAKASRVLRVMLSNPKKSWKMQELSNEAGASLGLVFKVKERLLDLEYAKEEKRGVFISQSEELLEKWAENYSFRRNKLNDYFGMGDAKEIEKKFSDYCNEKQVSYGFTLFSGLALVAPYARYSRGFVYIKEKEKIQEIAETLGFKKVDSGANFTILEPYDEGVFYGTKDINGIKVVTNVQIYLDLVGYKGRGEESAKFLLEQRIKTEW</sequence>